<dbReference type="EMBL" id="MJEQ01001205">
    <property type="protein sequence ID" value="OIT31749.1"/>
    <property type="molecule type" value="Genomic_DNA"/>
</dbReference>
<evidence type="ECO:0000259" key="1">
    <source>
        <dbReference type="PROSITE" id="PS50181"/>
    </source>
</evidence>
<dbReference type="InterPro" id="IPR050796">
    <property type="entry name" value="SCF_F-box_component"/>
</dbReference>
<organism evidence="2 3">
    <name type="scientific">Nicotiana attenuata</name>
    <name type="common">Coyote tobacco</name>
    <dbReference type="NCBI Taxonomy" id="49451"/>
    <lineage>
        <taxon>Eukaryota</taxon>
        <taxon>Viridiplantae</taxon>
        <taxon>Streptophyta</taxon>
        <taxon>Embryophyta</taxon>
        <taxon>Tracheophyta</taxon>
        <taxon>Spermatophyta</taxon>
        <taxon>Magnoliopsida</taxon>
        <taxon>eudicotyledons</taxon>
        <taxon>Gunneridae</taxon>
        <taxon>Pentapetalae</taxon>
        <taxon>asterids</taxon>
        <taxon>lamiids</taxon>
        <taxon>Solanales</taxon>
        <taxon>Solanaceae</taxon>
        <taxon>Nicotianoideae</taxon>
        <taxon>Nicotianeae</taxon>
        <taxon>Nicotiana</taxon>
    </lineage>
</organism>
<keyword evidence="3" id="KW-1185">Reference proteome</keyword>
<dbReference type="CDD" id="cd22157">
    <property type="entry name" value="F-box_AtFBW1-like"/>
    <property type="match status" value="1"/>
</dbReference>
<dbReference type="InterPro" id="IPR001810">
    <property type="entry name" value="F-box_dom"/>
</dbReference>
<dbReference type="SUPFAM" id="SSF50965">
    <property type="entry name" value="Galactose oxidase, central domain"/>
    <property type="match status" value="1"/>
</dbReference>
<gene>
    <name evidence="2" type="ORF">A4A49_55644</name>
</gene>
<dbReference type="Gene3D" id="1.20.1280.50">
    <property type="match status" value="1"/>
</dbReference>
<accession>A0A314KSQ0</accession>
<protein>
    <submittedName>
        <fullName evidence="2">F-boxkelch-repeat protein</fullName>
    </submittedName>
</protein>
<dbReference type="InterPro" id="IPR006527">
    <property type="entry name" value="F-box-assoc_dom_typ1"/>
</dbReference>
<dbReference type="InterPro" id="IPR017451">
    <property type="entry name" value="F-box-assoc_interact_dom"/>
</dbReference>
<dbReference type="Pfam" id="PF00646">
    <property type="entry name" value="F-box"/>
    <property type="match status" value="1"/>
</dbReference>
<feature type="domain" description="F-box" evidence="1">
    <location>
        <begin position="4"/>
        <end position="50"/>
    </location>
</feature>
<dbReference type="SMART" id="SM00256">
    <property type="entry name" value="FBOX"/>
    <property type="match status" value="1"/>
</dbReference>
<proteinExistence type="predicted"/>
<dbReference type="PANTHER" id="PTHR31672:SF13">
    <property type="entry name" value="F-BOX PROTEIN CPR30-LIKE"/>
    <property type="match status" value="1"/>
</dbReference>
<dbReference type="Pfam" id="PF07734">
    <property type="entry name" value="FBA_1"/>
    <property type="match status" value="1"/>
</dbReference>
<name>A0A314KSQ0_NICAT</name>
<dbReference type="AlphaFoldDB" id="A0A314KSQ0"/>
<feature type="non-terminal residue" evidence="2">
    <location>
        <position position="317"/>
    </location>
</feature>
<dbReference type="InterPro" id="IPR011043">
    <property type="entry name" value="Gal_Oxase/kelch_b-propeller"/>
</dbReference>
<evidence type="ECO:0000313" key="3">
    <source>
        <dbReference type="Proteomes" id="UP000187609"/>
    </source>
</evidence>
<comment type="caution">
    <text evidence="2">The sequence shown here is derived from an EMBL/GenBank/DDBJ whole genome shotgun (WGS) entry which is preliminary data.</text>
</comment>
<evidence type="ECO:0000313" key="2">
    <source>
        <dbReference type="EMBL" id="OIT31749.1"/>
    </source>
</evidence>
<dbReference type="Gramene" id="OIT31749">
    <property type="protein sequence ID" value="OIT31749"/>
    <property type="gene ID" value="A4A49_55644"/>
</dbReference>
<dbReference type="InterPro" id="IPR036047">
    <property type="entry name" value="F-box-like_dom_sf"/>
</dbReference>
<reference evidence="2" key="1">
    <citation type="submission" date="2016-11" db="EMBL/GenBank/DDBJ databases">
        <title>The genome of Nicotiana attenuata.</title>
        <authorList>
            <person name="Xu S."/>
            <person name="Brockmoeller T."/>
            <person name="Gaquerel E."/>
            <person name="Navarro A."/>
            <person name="Kuhl H."/>
            <person name="Gase K."/>
            <person name="Ling Z."/>
            <person name="Zhou W."/>
            <person name="Kreitzer C."/>
            <person name="Stanke M."/>
            <person name="Tang H."/>
            <person name="Lyons E."/>
            <person name="Pandey P."/>
            <person name="Pandey S.P."/>
            <person name="Timmermann B."/>
            <person name="Baldwin I.T."/>
        </authorList>
    </citation>
    <scope>NUCLEOTIDE SEQUENCE [LARGE SCALE GENOMIC DNA]</scope>
    <source>
        <strain evidence="2">UT</strain>
    </source>
</reference>
<dbReference type="SUPFAM" id="SSF81383">
    <property type="entry name" value="F-box domain"/>
    <property type="match status" value="1"/>
</dbReference>
<dbReference type="NCBIfam" id="TIGR01640">
    <property type="entry name" value="F_box_assoc_1"/>
    <property type="match status" value="1"/>
</dbReference>
<sequence length="317" mass="36869">QDSNLTIPILPSELVTEILSKLPVKPLLQFTCVSKSWLALISGQEFIKAHLSLSPNNKDNTNHMLILNFGRYLKQWSLKSLLYESAMETSTLYYPMKIPKRSFRIVGSVNGLICLADSSKDLVLWNPSIKKYKKLPDFNTNSWDVNRFIYDFGYDEFRDDYKVVGCFYYDCSNSSNVEVEIYSLKSDSWKSIRSLPDEMRFLTELGKFVNGKLYWANNNCNHYFSYKGCNIISIDLVDEKWEKVEQPSYEEGDIDLQLGLFGSDLSVYINNAGKHVSVWVMKEYGVRQSWTKMFTIKYADYSYLYARPFFMPNKGEI</sequence>
<feature type="non-terminal residue" evidence="2">
    <location>
        <position position="1"/>
    </location>
</feature>
<dbReference type="Proteomes" id="UP000187609">
    <property type="component" value="Unassembled WGS sequence"/>
</dbReference>
<dbReference type="PROSITE" id="PS50181">
    <property type="entry name" value="FBOX"/>
    <property type="match status" value="1"/>
</dbReference>
<dbReference type="STRING" id="49451.A0A314KSQ0"/>
<dbReference type="PANTHER" id="PTHR31672">
    <property type="entry name" value="BNACNNG10540D PROTEIN"/>
    <property type="match status" value="1"/>
</dbReference>